<feature type="region of interest" description="Disordered" evidence="1">
    <location>
        <begin position="22"/>
        <end position="107"/>
    </location>
</feature>
<gene>
    <name evidence="2" type="ORF">E4U42_004358</name>
</gene>
<accession>A0A8K0NP60</accession>
<evidence type="ECO:0000313" key="2">
    <source>
        <dbReference type="EMBL" id="KAG5929838.1"/>
    </source>
</evidence>
<evidence type="ECO:0000313" key="3">
    <source>
        <dbReference type="Proteomes" id="UP000811619"/>
    </source>
</evidence>
<dbReference type="EMBL" id="SRPY01000038">
    <property type="protein sequence ID" value="KAG5929838.1"/>
    <property type="molecule type" value="Genomic_DNA"/>
</dbReference>
<sequence length="184" mass="19219">MDPGADADADAAAMAQAMGFSSFGAQDHPSKKRRYNAAADSVCSAETAPQPRATGSNSTPLAAPTAKTSINAQEIDLQDEDDETASSQAGQVSMAAGLAGLPARPGPGTGFVGGVSSEDHAHAPRFQSGKPAQTSHNELWYKDYYDRAWNENPWERLEKAMGLEMKGTWVSRSSSTAASASLIG</sequence>
<dbReference type="OrthoDB" id="5419162at2759"/>
<feature type="region of interest" description="Disordered" evidence="1">
    <location>
        <begin position="115"/>
        <end position="134"/>
    </location>
</feature>
<comment type="caution">
    <text evidence="2">The sequence shown here is derived from an EMBL/GenBank/DDBJ whole genome shotgun (WGS) entry which is preliminary data.</text>
</comment>
<feature type="compositionally biased region" description="Polar residues" evidence="1">
    <location>
        <begin position="53"/>
        <end position="72"/>
    </location>
</feature>
<protein>
    <submittedName>
        <fullName evidence="2">Uncharacterized protein</fullName>
    </submittedName>
</protein>
<evidence type="ECO:0000256" key="1">
    <source>
        <dbReference type="SAM" id="MobiDB-lite"/>
    </source>
</evidence>
<keyword evidence="3" id="KW-1185">Reference proteome</keyword>
<organism evidence="2 3">
    <name type="scientific">Claviceps africana</name>
    <dbReference type="NCBI Taxonomy" id="83212"/>
    <lineage>
        <taxon>Eukaryota</taxon>
        <taxon>Fungi</taxon>
        <taxon>Dikarya</taxon>
        <taxon>Ascomycota</taxon>
        <taxon>Pezizomycotina</taxon>
        <taxon>Sordariomycetes</taxon>
        <taxon>Hypocreomycetidae</taxon>
        <taxon>Hypocreales</taxon>
        <taxon>Clavicipitaceae</taxon>
        <taxon>Claviceps</taxon>
    </lineage>
</organism>
<dbReference type="AlphaFoldDB" id="A0A8K0NP60"/>
<proteinExistence type="predicted"/>
<reference evidence="2" key="1">
    <citation type="journal article" date="2020" name="bioRxiv">
        <title>Whole genome comparisons of ergot fungi reveals the divergence and evolution of species within the genus Claviceps are the result of varying mechanisms driving genome evolution and host range expansion.</title>
        <authorList>
            <person name="Wyka S.A."/>
            <person name="Mondo S.J."/>
            <person name="Liu M."/>
            <person name="Dettman J."/>
            <person name="Nalam V."/>
            <person name="Broders K.D."/>
        </authorList>
    </citation>
    <scope>NUCLEOTIDE SEQUENCE</scope>
    <source>
        <strain evidence="2">CCC 489</strain>
    </source>
</reference>
<name>A0A8K0NP60_9HYPO</name>
<dbReference type="Proteomes" id="UP000811619">
    <property type="component" value="Unassembled WGS sequence"/>
</dbReference>